<feature type="transmembrane region" description="Helical" evidence="2">
    <location>
        <begin position="91"/>
        <end position="113"/>
    </location>
</feature>
<keyword evidence="2" id="KW-0472">Membrane</keyword>
<sequence>MASFLTIDGFYLAASWWNAMLYTLELVLMYRYLTDSRHTTRPCWHKVGMGLLFIFDSTCTFAIFAYVYMFVLLSPVQPPAELYDRLYGSLAAILVSSYASAAAEQLFLTYIFCALTKQRIISGIFCLAVLVHAAFSYTAAALVVKTENTFDHFTLLLSQAGAISCAITDVIIAIALTTAFLRLDTKYAVRRSMHWILRRLMIGIATGGVIVATNTLLTVVLLMKNNPAEPLFFFPQGRMYSLTVLANFLAGNLSPSNATRAQGAGGAPGTSLNSIVFRVGYTTTTMSVTDGPGQAPNGTDSASEDVVVDISPRSDLKNTRRDALALAPDSELGSSSVQLAYETKEKETISIDPEAA</sequence>
<dbReference type="OrthoDB" id="2989042at2759"/>
<feature type="transmembrane region" description="Helical" evidence="2">
    <location>
        <begin position="51"/>
        <end position="71"/>
    </location>
</feature>
<evidence type="ECO:0000256" key="2">
    <source>
        <dbReference type="SAM" id="Phobius"/>
    </source>
</evidence>
<keyword evidence="2" id="KW-1133">Transmembrane helix</keyword>
<keyword evidence="2" id="KW-0812">Transmembrane</keyword>
<evidence type="ECO:0000256" key="1">
    <source>
        <dbReference type="SAM" id="MobiDB-lite"/>
    </source>
</evidence>
<proteinExistence type="predicted"/>
<keyword evidence="4" id="KW-1185">Reference proteome</keyword>
<feature type="transmembrane region" description="Helical" evidence="2">
    <location>
        <begin position="120"/>
        <end position="144"/>
    </location>
</feature>
<evidence type="ECO:0000313" key="3">
    <source>
        <dbReference type="EMBL" id="KAF7314132.1"/>
    </source>
</evidence>
<dbReference type="EMBL" id="JACAZE010000006">
    <property type="protein sequence ID" value="KAF7314132.1"/>
    <property type="molecule type" value="Genomic_DNA"/>
</dbReference>
<evidence type="ECO:0008006" key="5">
    <source>
        <dbReference type="Google" id="ProtNLM"/>
    </source>
</evidence>
<feature type="transmembrane region" description="Helical" evidence="2">
    <location>
        <begin position="156"/>
        <end position="181"/>
    </location>
</feature>
<gene>
    <name evidence="3" type="ORF">HMN09_00572300</name>
</gene>
<reference evidence="3" key="1">
    <citation type="submission" date="2020-05" db="EMBL/GenBank/DDBJ databases">
        <title>Mycena genomes resolve the evolution of fungal bioluminescence.</title>
        <authorList>
            <person name="Tsai I.J."/>
        </authorList>
    </citation>
    <scope>NUCLEOTIDE SEQUENCE</scope>
    <source>
        <strain evidence="3">110903Hualien_Pintung</strain>
    </source>
</reference>
<feature type="transmembrane region" description="Helical" evidence="2">
    <location>
        <begin position="12"/>
        <end position="30"/>
    </location>
</feature>
<dbReference type="AlphaFoldDB" id="A0A8H6WDS9"/>
<comment type="caution">
    <text evidence="3">The sequence shown here is derived from an EMBL/GenBank/DDBJ whole genome shotgun (WGS) entry which is preliminary data.</text>
</comment>
<feature type="transmembrane region" description="Helical" evidence="2">
    <location>
        <begin position="202"/>
        <end position="223"/>
    </location>
</feature>
<accession>A0A8H6WDS9</accession>
<organism evidence="3 4">
    <name type="scientific">Mycena chlorophos</name>
    <name type="common">Agaric fungus</name>
    <name type="synonym">Agaricus chlorophos</name>
    <dbReference type="NCBI Taxonomy" id="658473"/>
    <lineage>
        <taxon>Eukaryota</taxon>
        <taxon>Fungi</taxon>
        <taxon>Dikarya</taxon>
        <taxon>Basidiomycota</taxon>
        <taxon>Agaricomycotina</taxon>
        <taxon>Agaricomycetes</taxon>
        <taxon>Agaricomycetidae</taxon>
        <taxon>Agaricales</taxon>
        <taxon>Marasmiineae</taxon>
        <taxon>Mycenaceae</taxon>
        <taxon>Mycena</taxon>
    </lineage>
</organism>
<protein>
    <recommendedName>
        <fullName evidence="5">Transmembrane protein</fullName>
    </recommendedName>
</protein>
<evidence type="ECO:0000313" key="4">
    <source>
        <dbReference type="Proteomes" id="UP000613580"/>
    </source>
</evidence>
<dbReference type="Proteomes" id="UP000613580">
    <property type="component" value="Unassembled WGS sequence"/>
</dbReference>
<feature type="region of interest" description="Disordered" evidence="1">
    <location>
        <begin position="287"/>
        <end position="306"/>
    </location>
</feature>
<name>A0A8H6WDS9_MYCCL</name>